<dbReference type="InterPro" id="IPR036058">
    <property type="entry name" value="Kazal_dom_sf"/>
</dbReference>
<feature type="region of interest" description="Disordered" evidence="4">
    <location>
        <begin position="106"/>
        <end position="140"/>
    </location>
</feature>
<dbReference type="Pfam" id="PF07648">
    <property type="entry name" value="Kazal_2"/>
    <property type="match status" value="1"/>
</dbReference>
<reference evidence="8 9" key="1">
    <citation type="journal article" date="2017" name="PLoS Biol.">
        <title>The sea cucumber genome provides insights into morphological evolution and visceral regeneration.</title>
        <authorList>
            <person name="Zhang X."/>
            <person name="Sun L."/>
            <person name="Yuan J."/>
            <person name="Sun Y."/>
            <person name="Gao Y."/>
            <person name="Zhang L."/>
            <person name="Li S."/>
            <person name="Dai H."/>
            <person name="Hamel J.F."/>
            <person name="Liu C."/>
            <person name="Yu Y."/>
            <person name="Liu S."/>
            <person name="Lin W."/>
            <person name="Guo K."/>
            <person name="Jin S."/>
            <person name="Xu P."/>
            <person name="Storey K.B."/>
            <person name="Huan P."/>
            <person name="Zhang T."/>
            <person name="Zhou Y."/>
            <person name="Zhang J."/>
            <person name="Lin C."/>
            <person name="Li X."/>
            <person name="Xing L."/>
            <person name="Huo D."/>
            <person name="Sun M."/>
            <person name="Wang L."/>
            <person name="Mercier A."/>
            <person name="Li F."/>
            <person name="Yang H."/>
            <person name="Xiang J."/>
        </authorList>
    </citation>
    <scope>NUCLEOTIDE SEQUENCE [LARGE SCALE GENOMIC DNA]</scope>
    <source>
        <strain evidence="8">Shaxun</strain>
        <tissue evidence="8">Muscle</tissue>
    </source>
</reference>
<dbReference type="InterPro" id="IPR011992">
    <property type="entry name" value="EF-hand-dom_pair"/>
</dbReference>
<dbReference type="GO" id="GO:0030510">
    <property type="term" value="P:regulation of BMP signaling pathway"/>
    <property type="evidence" value="ECO:0007669"/>
    <property type="project" value="TreeGrafter"/>
</dbReference>
<sequence>MKSLVTYPCLDFDCPKGRQCFLNTTTGLAECMCRPSCKKHLNPVCGSDGILYDNHCELHRSACITGHHISIMHGVTCARATTAMPPMPPITPVASTTMAAKKVVTEEENLKASTASPMEDVRTEPASSSADDEEPEVPTNDVITRNCSTADYLEFKSEVLTHYRQQFRNPADEVNPSLPPMTLKFLISFLFNHLDTDKDDIISMDELKDALTSDGLQYFSGECSMEDFMKADRNEDNRLSAPELYDVFGIQPISITEELKRKRMNGKVGTNLVLSCDLETNYKFRIIWERNGAQITEKNDFEGINVYHSDDRLYIVNIQVIHIGEYTCYAAAYPNVRQVVMVTVEVPPSVAMCPHNQLTARGSSAKVKCYAEGVPTPKKSWFRIRIHWTSEEKYQLDDLLKIRLLQSSLMIHHIDYADTGIFDCLATNEAGTQSASASVFIRDSSSSSDFNSNNIYYFFHKSGIQVVDPDTCAFQESFHADLQLPDENGALCKVNKTTGERECNWGSAVTVKNRYIYATQPMEYRILVVDLRLGENIEVIKTDKLPVALTYISHLDSIWIEGWRNKNRLTGLHGVKVIRSASEPPPHYTIHLEPSGNHFDAVESVHIPAEQMTGQGEMHYGYLIHRDQQGLSKIDLRSLTHEGRVNLRDYDCHPNSVAFVAIGGYVIVNCDATDGEQERQLFVDYVTNEVICVNEGVQGQIYVTPDGRYVISVDRAEQHIQVQKVTDDGQIKTDFQVSTNLHISDLGFYPTMSSHAYDLIATSRNREEAIYINLETGKVEMISGMHEPISENDWKWDSHNRKIAPSGFFGPYMVSPSADHVIILNGQYRRLHCDVDHLVNANVFAWVGLC</sequence>
<dbReference type="Pfam" id="PF07679">
    <property type="entry name" value="I-set"/>
    <property type="match status" value="2"/>
</dbReference>
<dbReference type="InterPro" id="IPR007110">
    <property type="entry name" value="Ig-like_dom"/>
</dbReference>
<evidence type="ECO:0000313" key="8">
    <source>
        <dbReference type="EMBL" id="PIK48278.1"/>
    </source>
</evidence>
<name>A0A2G8KJZ8_STIJA</name>
<dbReference type="SMART" id="SM00280">
    <property type="entry name" value="KAZAL"/>
    <property type="match status" value="1"/>
</dbReference>
<dbReference type="InterPro" id="IPR018247">
    <property type="entry name" value="EF_Hand_1_Ca_BS"/>
</dbReference>
<dbReference type="InterPro" id="IPR002048">
    <property type="entry name" value="EF_hand_dom"/>
</dbReference>
<dbReference type="InterPro" id="IPR011047">
    <property type="entry name" value="Quinoprotein_ADH-like_sf"/>
</dbReference>
<dbReference type="GO" id="GO:0005615">
    <property type="term" value="C:extracellular space"/>
    <property type="evidence" value="ECO:0007669"/>
    <property type="project" value="TreeGrafter"/>
</dbReference>
<dbReference type="SUPFAM" id="SSF50998">
    <property type="entry name" value="Quinoprotein alcohol dehydrogenase-like"/>
    <property type="match status" value="1"/>
</dbReference>
<dbReference type="CDD" id="cd00096">
    <property type="entry name" value="Ig"/>
    <property type="match status" value="1"/>
</dbReference>
<keyword evidence="9" id="KW-1185">Reference proteome</keyword>
<keyword evidence="1" id="KW-0732">Signal</keyword>
<dbReference type="Gene3D" id="1.10.238.10">
    <property type="entry name" value="EF-hand"/>
    <property type="match status" value="1"/>
</dbReference>
<dbReference type="InterPro" id="IPR013098">
    <property type="entry name" value="Ig_I-set"/>
</dbReference>
<dbReference type="AlphaFoldDB" id="A0A2G8KJZ8"/>
<dbReference type="InterPro" id="IPR013783">
    <property type="entry name" value="Ig-like_fold"/>
</dbReference>
<dbReference type="SUPFAM" id="SSF47473">
    <property type="entry name" value="EF-hand"/>
    <property type="match status" value="1"/>
</dbReference>
<feature type="domain" description="EF-hand" evidence="5">
    <location>
        <begin position="182"/>
        <end position="217"/>
    </location>
</feature>
<dbReference type="GO" id="GO:0005509">
    <property type="term" value="F:calcium ion binding"/>
    <property type="evidence" value="ECO:0007669"/>
    <property type="project" value="InterPro"/>
</dbReference>
<gene>
    <name evidence="8" type="ORF">BSL78_14854</name>
</gene>
<dbReference type="STRING" id="307972.A0A2G8KJZ8"/>
<dbReference type="PROSITE" id="PS50222">
    <property type="entry name" value="EF_HAND_2"/>
    <property type="match status" value="1"/>
</dbReference>
<dbReference type="OrthoDB" id="6085115at2759"/>
<dbReference type="InterPro" id="IPR015943">
    <property type="entry name" value="WD40/YVTN_repeat-like_dom_sf"/>
</dbReference>
<dbReference type="EMBL" id="MRZV01000531">
    <property type="protein sequence ID" value="PIK48278.1"/>
    <property type="molecule type" value="Genomic_DNA"/>
</dbReference>
<feature type="domain" description="Kazal-like" evidence="7">
    <location>
        <begin position="25"/>
        <end position="79"/>
    </location>
</feature>
<protein>
    <submittedName>
        <fullName evidence="8">Follistatin 5</fullName>
    </submittedName>
</protein>
<dbReference type="CDD" id="cd00104">
    <property type="entry name" value="KAZAL_FS"/>
    <property type="match status" value="1"/>
</dbReference>
<comment type="caution">
    <text evidence="8">The sequence shown here is derived from an EMBL/GenBank/DDBJ whole genome shotgun (WGS) entry which is preliminary data.</text>
</comment>
<dbReference type="Proteomes" id="UP000230750">
    <property type="component" value="Unassembled WGS sequence"/>
</dbReference>
<evidence type="ECO:0000256" key="3">
    <source>
        <dbReference type="ARBA" id="ARBA00023157"/>
    </source>
</evidence>
<dbReference type="PANTHER" id="PTHR10913:SF81">
    <property type="entry name" value="KAZAL-LIKE DOMAIN-CONTAINING PROTEIN"/>
    <property type="match status" value="1"/>
</dbReference>
<dbReference type="PANTHER" id="PTHR10913">
    <property type="entry name" value="FOLLISTATIN-RELATED"/>
    <property type="match status" value="1"/>
</dbReference>
<evidence type="ECO:0000259" key="5">
    <source>
        <dbReference type="PROSITE" id="PS50222"/>
    </source>
</evidence>
<evidence type="ECO:0000256" key="1">
    <source>
        <dbReference type="ARBA" id="ARBA00022729"/>
    </source>
</evidence>
<evidence type="ECO:0000256" key="2">
    <source>
        <dbReference type="ARBA" id="ARBA00022837"/>
    </source>
</evidence>
<dbReference type="GO" id="GO:0030154">
    <property type="term" value="P:cell differentiation"/>
    <property type="evidence" value="ECO:0007669"/>
    <property type="project" value="TreeGrafter"/>
</dbReference>
<dbReference type="InterPro" id="IPR050653">
    <property type="entry name" value="Prot_Inhib_GrowthFact_Antg"/>
</dbReference>
<dbReference type="InterPro" id="IPR036179">
    <property type="entry name" value="Ig-like_dom_sf"/>
</dbReference>
<organism evidence="8 9">
    <name type="scientific">Stichopus japonicus</name>
    <name type="common">Sea cucumber</name>
    <dbReference type="NCBI Taxonomy" id="307972"/>
    <lineage>
        <taxon>Eukaryota</taxon>
        <taxon>Metazoa</taxon>
        <taxon>Echinodermata</taxon>
        <taxon>Eleutherozoa</taxon>
        <taxon>Echinozoa</taxon>
        <taxon>Holothuroidea</taxon>
        <taxon>Aspidochirotacea</taxon>
        <taxon>Aspidochirotida</taxon>
        <taxon>Stichopodidae</taxon>
        <taxon>Apostichopus</taxon>
    </lineage>
</organism>
<dbReference type="SUPFAM" id="SSF100895">
    <property type="entry name" value="Kazal-type serine protease inhibitors"/>
    <property type="match status" value="1"/>
</dbReference>
<dbReference type="SMART" id="SM00409">
    <property type="entry name" value="IG"/>
    <property type="match status" value="2"/>
</dbReference>
<accession>A0A2G8KJZ8</accession>
<dbReference type="SUPFAM" id="SSF48726">
    <property type="entry name" value="Immunoglobulin"/>
    <property type="match status" value="2"/>
</dbReference>
<dbReference type="Gene3D" id="2.130.10.10">
    <property type="entry name" value="YVTN repeat-like/Quinoprotein amine dehydrogenase"/>
    <property type="match status" value="1"/>
</dbReference>
<dbReference type="PROSITE" id="PS51465">
    <property type="entry name" value="KAZAL_2"/>
    <property type="match status" value="1"/>
</dbReference>
<evidence type="ECO:0000259" key="7">
    <source>
        <dbReference type="PROSITE" id="PS51465"/>
    </source>
</evidence>
<dbReference type="PROSITE" id="PS00018">
    <property type="entry name" value="EF_HAND_1"/>
    <property type="match status" value="2"/>
</dbReference>
<keyword evidence="2" id="KW-0106">Calcium</keyword>
<evidence type="ECO:0000313" key="9">
    <source>
        <dbReference type="Proteomes" id="UP000230750"/>
    </source>
</evidence>
<dbReference type="InterPro" id="IPR003599">
    <property type="entry name" value="Ig_sub"/>
</dbReference>
<keyword evidence="3" id="KW-1015">Disulfide bond</keyword>
<evidence type="ECO:0000256" key="4">
    <source>
        <dbReference type="SAM" id="MobiDB-lite"/>
    </source>
</evidence>
<dbReference type="InterPro" id="IPR003598">
    <property type="entry name" value="Ig_sub2"/>
</dbReference>
<dbReference type="Gene3D" id="3.30.60.30">
    <property type="match status" value="1"/>
</dbReference>
<feature type="domain" description="Ig-like" evidence="6">
    <location>
        <begin position="252"/>
        <end position="343"/>
    </location>
</feature>
<dbReference type="PROSITE" id="PS50835">
    <property type="entry name" value="IG_LIKE"/>
    <property type="match status" value="2"/>
</dbReference>
<feature type="domain" description="Ig-like" evidence="6">
    <location>
        <begin position="348"/>
        <end position="440"/>
    </location>
</feature>
<dbReference type="Gene3D" id="2.60.40.10">
    <property type="entry name" value="Immunoglobulins"/>
    <property type="match status" value="2"/>
</dbReference>
<proteinExistence type="predicted"/>
<evidence type="ECO:0000259" key="6">
    <source>
        <dbReference type="PROSITE" id="PS50835"/>
    </source>
</evidence>
<dbReference type="SMART" id="SM00408">
    <property type="entry name" value="IGc2"/>
    <property type="match status" value="2"/>
</dbReference>
<dbReference type="InterPro" id="IPR002350">
    <property type="entry name" value="Kazal_dom"/>
</dbReference>